<dbReference type="RefSeq" id="WP_104984548.1">
    <property type="nucleotide sequence ID" value="NZ_CP012673.1"/>
</dbReference>
<reference evidence="1 2" key="1">
    <citation type="submission" date="2015-09" db="EMBL/GenBank/DDBJ databases">
        <title>Sorangium comparison.</title>
        <authorList>
            <person name="Zaburannyi N."/>
            <person name="Bunk B."/>
            <person name="Overmann J."/>
            <person name="Mueller R."/>
        </authorList>
    </citation>
    <scope>NUCLEOTIDE SEQUENCE [LARGE SCALE GENOMIC DNA]</scope>
    <source>
        <strain evidence="1 2">So ce26</strain>
    </source>
</reference>
<dbReference type="SUPFAM" id="SSF55961">
    <property type="entry name" value="Bet v1-like"/>
    <property type="match status" value="1"/>
</dbReference>
<name>A0A2L0F464_SORCE</name>
<dbReference type="Pfam" id="PF10604">
    <property type="entry name" value="Polyketide_cyc2"/>
    <property type="match status" value="1"/>
</dbReference>
<protein>
    <recommendedName>
        <fullName evidence="3">Polyketide cyclase</fullName>
    </recommendedName>
</protein>
<accession>A0A2L0F464</accession>
<evidence type="ECO:0000313" key="1">
    <source>
        <dbReference type="EMBL" id="AUX46336.1"/>
    </source>
</evidence>
<dbReference type="OrthoDB" id="109589at2"/>
<dbReference type="InterPro" id="IPR023393">
    <property type="entry name" value="START-like_dom_sf"/>
</dbReference>
<dbReference type="EMBL" id="CP012673">
    <property type="protein sequence ID" value="AUX46336.1"/>
    <property type="molecule type" value="Genomic_DNA"/>
</dbReference>
<evidence type="ECO:0000313" key="2">
    <source>
        <dbReference type="Proteomes" id="UP000238348"/>
    </source>
</evidence>
<dbReference type="Proteomes" id="UP000238348">
    <property type="component" value="Chromosome"/>
</dbReference>
<sequence>MARTRSTLHACVRVEQTFDFMSDLRHAPLWDPQASSVEKLTPGPVGLGTRFLMVGSFLGREFHMPYEIVGYERPGRLVIEGATRLLRYRDEISFVDEGTGTRVVYDAAMELRAAPRLVDRALQLAWNRVASVATRGMARAIEVHAPAPPSSRRGLADPPRRC</sequence>
<evidence type="ECO:0008006" key="3">
    <source>
        <dbReference type="Google" id="ProtNLM"/>
    </source>
</evidence>
<dbReference type="AlphaFoldDB" id="A0A2L0F464"/>
<dbReference type="Gene3D" id="3.30.530.20">
    <property type="match status" value="1"/>
</dbReference>
<organism evidence="1 2">
    <name type="scientific">Sorangium cellulosum</name>
    <name type="common">Polyangium cellulosum</name>
    <dbReference type="NCBI Taxonomy" id="56"/>
    <lineage>
        <taxon>Bacteria</taxon>
        <taxon>Pseudomonadati</taxon>
        <taxon>Myxococcota</taxon>
        <taxon>Polyangia</taxon>
        <taxon>Polyangiales</taxon>
        <taxon>Polyangiaceae</taxon>
        <taxon>Sorangium</taxon>
    </lineage>
</organism>
<dbReference type="InterPro" id="IPR019587">
    <property type="entry name" value="Polyketide_cyclase/dehydratase"/>
</dbReference>
<proteinExistence type="predicted"/>
<gene>
    <name evidence="1" type="ORF">SOCE26_078420</name>
</gene>